<sequence length="90" mass="10526">MENYPITISKEKEVHHFEVGEYVHHEEGKCKYRVFENGTYVASFTPDDHDFLHICQNPGNVNEEILHLLADQIEAHHPQSVNDNIKKLEQ</sequence>
<comment type="caution">
    <text evidence="1">The sequence shown here is derived from an EMBL/GenBank/DDBJ whole genome shotgun (WGS) entry which is preliminary data.</text>
</comment>
<gene>
    <name evidence="1" type="ORF">HDF23_000524</name>
</gene>
<name>A0ABR6PDF7_9SPHI</name>
<dbReference type="RefSeq" id="WP_076370599.1">
    <property type="nucleotide sequence ID" value="NZ_FTMG01000001.1"/>
</dbReference>
<protein>
    <submittedName>
        <fullName evidence="1">Uncharacterized protein</fullName>
    </submittedName>
</protein>
<keyword evidence="2" id="KW-1185">Reference proteome</keyword>
<reference evidence="1 2" key="1">
    <citation type="submission" date="2020-08" db="EMBL/GenBank/DDBJ databases">
        <title>Genomic Encyclopedia of Type Strains, Phase IV (KMG-V): Genome sequencing to study the core and pangenomes of soil and plant-associated prokaryotes.</title>
        <authorList>
            <person name="Whitman W."/>
        </authorList>
    </citation>
    <scope>NUCLEOTIDE SEQUENCE [LARGE SCALE GENOMIC DNA]</scope>
    <source>
        <strain evidence="1 2">ANJLi2</strain>
    </source>
</reference>
<dbReference type="Proteomes" id="UP000541583">
    <property type="component" value="Unassembled WGS sequence"/>
</dbReference>
<evidence type="ECO:0000313" key="2">
    <source>
        <dbReference type="Proteomes" id="UP000541583"/>
    </source>
</evidence>
<dbReference type="EMBL" id="JACHCB010000001">
    <property type="protein sequence ID" value="MBB6107794.1"/>
    <property type="molecule type" value="Genomic_DNA"/>
</dbReference>
<evidence type="ECO:0000313" key="1">
    <source>
        <dbReference type="EMBL" id="MBB6107794.1"/>
    </source>
</evidence>
<organism evidence="1 2">
    <name type="scientific">Mucilaginibacter lappiensis</name>
    <dbReference type="NCBI Taxonomy" id="354630"/>
    <lineage>
        <taxon>Bacteria</taxon>
        <taxon>Pseudomonadati</taxon>
        <taxon>Bacteroidota</taxon>
        <taxon>Sphingobacteriia</taxon>
        <taxon>Sphingobacteriales</taxon>
        <taxon>Sphingobacteriaceae</taxon>
        <taxon>Mucilaginibacter</taxon>
    </lineage>
</organism>
<proteinExistence type="predicted"/>
<accession>A0ABR6PDF7</accession>